<accession>U4U521</accession>
<dbReference type="AlphaFoldDB" id="U4U521"/>
<keyword evidence="1" id="KW-0732">Signal</keyword>
<evidence type="ECO:0000313" key="2">
    <source>
        <dbReference type="EMBL" id="ERL88172.1"/>
    </source>
</evidence>
<sequence length="116" mass="12888">MHVLGLFGAVACVLSVRGQQFKIVVCWSPHPESAGSPRASSLGMKETRWSFSINSKFPSPPDRRKCRVITQCGEICKYRSVLAQVQVIASQVQESEFRNIMERFVGEGFQLVAGQV</sequence>
<evidence type="ECO:0000313" key="3">
    <source>
        <dbReference type="Proteomes" id="UP000030742"/>
    </source>
</evidence>
<dbReference type="Proteomes" id="UP000030742">
    <property type="component" value="Unassembled WGS sequence"/>
</dbReference>
<reference evidence="2 3" key="1">
    <citation type="journal article" date="2013" name="Genome Biol.">
        <title>Draft genome of the mountain pine beetle, Dendroctonus ponderosae Hopkins, a major forest pest.</title>
        <authorList>
            <person name="Keeling C.I."/>
            <person name="Yuen M.M."/>
            <person name="Liao N.Y."/>
            <person name="Docking T.R."/>
            <person name="Chan S.K."/>
            <person name="Taylor G.A."/>
            <person name="Palmquist D.L."/>
            <person name="Jackman S.D."/>
            <person name="Nguyen A."/>
            <person name="Li M."/>
            <person name="Henderson H."/>
            <person name="Janes J.K."/>
            <person name="Zhao Y."/>
            <person name="Pandoh P."/>
            <person name="Moore R."/>
            <person name="Sperling F.A."/>
            <person name="Huber D.P."/>
            <person name="Birol I."/>
            <person name="Jones S.J."/>
            <person name="Bohlmann J."/>
        </authorList>
    </citation>
    <scope>NUCLEOTIDE SEQUENCE</scope>
</reference>
<gene>
    <name evidence="2" type="ORF">D910_05560</name>
</gene>
<feature type="signal peptide" evidence="1">
    <location>
        <begin position="1"/>
        <end position="18"/>
    </location>
</feature>
<protein>
    <submittedName>
        <fullName evidence="2">Uncharacterized protein</fullName>
    </submittedName>
</protein>
<proteinExistence type="predicted"/>
<feature type="chain" id="PRO_5004655936" evidence="1">
    <location>
        <begin position="19"/>
        <end position="116"/>
    </location>
</feature>
<dbReference type="EMBL" id="KB632033">
    <property type="protein sequence ID" value="ERL88172.1"/>
    <property type="molecule type" value="Genomic_DNA"/>
</dbReference>
<organism evidence="2 3">
    <name type="scientific">Dendroctonus ponderosae</name>
    <name type="common">Mountain pine beetle</name>
    <dbReference type="NCBI Taxonomy" id="77166"/>
    <lineage>
        <taxon>Eukaryota</taxon>
        <taxon>Metazoa</taxon>
        <taxon>Ecdysozoa</taxon>
        <taxon>Arthropoda</taxon>
        <taxon>Hexapoda</taxon>
        <taxon>Insecta</taxon>
        <taxon>Pterygota</taxon>
        <taxon>Neoptera</taxon>
        <taxon>Endopterygota</taxon>
        <taxon>Coleoptera</taxon>
        <taxon>Polyphaga</taxon>
        <taxon>Cucujiformia</taxon>
        <taxon>Curculionidae</taxon>
        <taxon>Scolytinae</taxon>
        <taxon>Dendroctonus</taxon>
    </lineage>
</organism>
<name>U4U521_DENPD</name>
<evidence type="ECO:0000256" key="1">
    <source>
        <dbReference type="SAM" id="SignalP"/>
    </source>
</evidence>